<dbReference type="PANTHER" id="PTHR24305:SF166">
    <property type="entry name" value="CYTOCHROME P450 12A4, MITOCHONDRIAL-RELATED"/>
    <property type="match status" value="1"/>
</dbReference>
<dbReference type="CDD" id="cd11069">
    <property type="entry name" value="CYP_FUM15-like"/>
    <property type="match status" value="1"/>
</dbReference>
<reference evidence="11 12" key="1">
    <citation type="journal article" date="2012" name="BMC Genomics">
        <title>Comparative genomics of the white-rot fungi, Phanerochaete carnosa and P. chrysosporium, to elucidate the genetic basis of the distinct wood types they colonize.</title>
        <authorList>
            <person name="Suzuki H."/>
            <person name="MacDonald J."/>
            <person name="Syed K."/>
            <person name="Salamov A."/>
            <person name="Hori C."/>
            <person name="Aerts A."/>
            <person name="Henrissat B."/>
            <person name="Wiebenga A."/>
            <person name="vanKuyk P.A."/>
            <person name="Barry K."/>
            <person name="Lindquist E."/>
            <person name="LaButti K."/>
            <person name="Lapidus A."/>
            <person name="Lucas S."/>
            <person name="Coutinho P."/>
            <person name="Gong Y."/>
            <person name="Samejima M."/>
            <person name="Mahadevan R."/>
            <person name="Abou-Zaid M."/>
            <person name="de Vries R.P."/>
            <person name="Igarashi K."/>
            <person name="Yadav J.S."/>
            <person name="Grigoriev I.V."/>
            <person name="Master E.R."/>
        </authorList>
    </citation>
    <scope>NUCLEOTIDE SEQUENCE [LARGE SCALE GENOMIC DNA]</scope>
    <source>
        <strain evidence="11 12">HHB-10118-sp</strain>
    </source>
</reference>
<dbReference type="Pfam" id="PF00067">
    <property type="entry name" value="p450"/>
    <property type="match status" value="1"/>
</dbReference>
<comment type="similarity">
    <text evidence="3 10">Belongs to the cytochrome P450 family.</text>
</comment>
<dbReference type="GO" id="GO:0005506">
    <property type="term" value="F:iron ion binding"/>
    <property type="evidence" value="ECO:0007669"/>
    <property type="project" value="InterPro"/>
</dbReference>
<comment type="cofactor">
    <cofactor evidence="1 9">
        <name>heme</name>
        <dbReference type="ChEBI" id="CHEBI:30413"/>
    </cofactor>
</comment>
<keyword evidence="8 10" id="KW-0503">Monooxygenase</keyword>
<dbReference type="PANTHER" id="PTHR24305">
    <property type="entry name" value="CYTOCHROME P450"/>
    <property type="match status" value="1"/>
</dbReference>
<keyword evidence="6 10" id="KW-0560">Oxidoreductase</keyword>
<accession>K5VZT9</accession>
<dbReference type="HOGENOM" id="CLU_001570_5_11_1"/>
<dbReference type="Proteomes" id="UP000008370">
    <property type="component" value="Unassembled WGS sequence"/>
</dbReference>
<dbReference type="InterPro" id="IPR050121">
    <property type="entry name" value="Cytochrome_P450_monoxygenase"/>
</dbReference>
<evidence type="ECO:0000256" key="5">
    <source>
        <dbReference type="ARBA" id="ARBA00022723"/>
    </source>
</evidence>
<evidence type="ECO:0000256" key="2">
    <source>
        <dbReference type="ARBA" id="ARBA00005179"/>
    </source>
</evidence>
<dbReference type="GO" id="GO:0016705">
    <property type="term" value="F:oxidoreductase activity, acting on paired donors, with incorporation or reduction of molecular oxygen"/>
    <property type="evidence" value="ECO:0007669"/>
    <property type="project" value="InterPro"/>
</dbReference>
<evidence type="ECO:0000313" key="11">
    <source>
        <dbReference type="EMBL" id="EKM52320.1"/>
    </source>
</evidence>
<dbReference type="GeneID" id="18917778"/>
<feature type="binding site" description="axial binding residue" evidence="9">
    <location>
        <position position="480"/>
    </location>
    <ligand>
        <name>heme</name>
        <dbReference type="ChEBI" id="CHEBI:30413"/>
    </ligand>
    <ligandPart>
        <name>Fe</name>
        <dbReference type="ChEBI" id="CHEBI:18248"/>
    </ligandPart>
</feature>
<dbReference type="InterPro" id="IPR001128">
    <property type="entry name" value="Cyt_P450"/>
</dbReference>
<dbReference type="PRINTS" id="PR00463">
    <property type="entry name" value="EP450I"/>
</dbReference>
<protein>
    <recommendedName>
        <fullName evidence="13">Cytochrome P450</fullName>
    </recommendedName>
</protein>
<gene>
    <name evidence="11" type="ORF">PHACADRAFT_260638</name>
</gene>
<evidence type="ECO:0000256" key="4">
    <source>
        <dbReference type="ARBA" id="ARBA00022617"/>
    </source>
</evidence>
<evidence type="ECO:0000256" key="1">
    <source>
        <dbReference type="ARBA" id="ARBA00001971"/>
    </source>
</evidence>
<dbReference type="RefSeq" id="XP_007398670.1">
    <property type="nucleotide sequence ID" value="XM_007398608.1"/>
</dbReference>
<dbReference type="GO" id="GO:0004497">
    <property type="term" value="F:monooxygenase activity"/>
    <property type="evidence" value="ECO:0007669"/>
    <property type="project" value="UniProtKB-KW"/>
</dbReference>
<evidence type="ECO:0000256" key="9">
    <source>
        <dbReference type="PIRSR" id="PIRSR602401-1"/>
    </source>
</evidence>
<evidence type="ECO:0000256" key="7">
    <source>
        <dbReference type="ARBA" id="ARBA00023004"/>
    </source>
</evidence>
<evidence type="ECO:0008006" key="13">
    <source>
        <dbReference type="Google" id="ProtNLM"/>
    </source>
</evidence>
<sequence length="541" mass="61757">MFSLIILAGAVLALSSLVRYYRWLTHHSIEYIRGPNTKSRLLGNVREFMYQENVGDLDFKLLDEYGTAWRLKSPLGLNYLMICDPKALQYILHKSGYNFPKSVLTRIGSFNVAGRSILWAPNGEVHSRHRKVMNPAFTAPQLRSFLPLFRRGSNRLCQKWKDEVLDHTPGGVTITVNKWLARTTLDVIGEAAFEFQFGALDNSENEVSKAYSNMFSDSVMYPSAWNAIFQTLWNFTPDWMLYYVRHVPTREYVRFKHTLQIINGVSKELIDQKSEDLLDGDKSNKDVMSILVRANASENPKSKLSEEEMVSQMAALTLAGHETTANTITWLLWELAKHPEYQQKLRDEIALKRAEINARGDVDFTMDDLESMEYLQAALKETLRYHPIVYHLSRQASKDDVIPLAYPIMTKKGEMVSEIPVAAGQVIMPNIAVYNRLPQLWGDDAHEWNPMRFIDGHPNTQVRLGMFGNLMSFSAGVRGCIGWRFSMIEMQAITADLVENFQFSIPKEKPEIIRVPAGIMAPMVKGKMREGIQMPLHVTAL</sequence>
<organism evidence="11 12">
    <name type="scientific">Phanerochaete carnosa (strain HHB-10118-sp)</name>
    <name type="common">White-rot fungus</name>
    <name type="synonym">Peniophora carnosa</name>
    <dbReference type="NCBI Taxonomy" id="650164"/>
    <lineage>
        <taxon>Eukaryota</taxon>
        <taxon>Fungi</taxon>
        <taxon>Dikarya</taxon>
        <taxon>Basidiomycota</taxon>
        <taxon>Agaricomycotina</taxon>
        <taxon>Agaricomycetes</taxon>
        <taxon>Polyporales</taxon>
        <taxon>Phanerochaetaceae</taxon>
        <taxon>Phanerochaete</taxon>
    </lineage>
</organism>
<name>K5VZT9_PHACS</name>
<dbReference type="PRINTS" id="PR00385">
    <property type="entry name" value="P450"/>
</dbReference>
<dbReference type="Gene3D" id="1.10.630.10">
    <property type="entry name" value="Cytochrome P450"/>
    <property type="match status" value="1"/>
</dbReference>
<dbReference type="GO" id="GO:0020037">
    <property type="term" value="F:heme binding"/>
    <property type="evidence" value="ECO:0007669"/>
    <property type="project" value="InterPro"/>
</dbReference>
<dbReference type="EMBL" id="JH930475">
    <property type="protein sequence ID" value="EKM52320.1"/>
    <property type="molecule type" value="Genomic_DNA"/>
</dbReference>
<evidence type="ECO:0000256" key="3">
    <source>
        <dbReference type="ARBA" id="ARBA00010617"/>
    </source>
</evidence>
<evidence type="ECO:0000256" key="6">
    <source>
        <dbReference type="ARBA" id="ARBA00023002"/>
    </source>
</evidence>
<proteinExistence type="inferred from homology"/>
<dbReference type="InterPro" id="IPR036396">
    <property type="entry name" value="Cyt_P450_sf"/>
</dbReference>
<dbReference type="KEGG" id="pco:PHACADRAFT_260638"/>
<evidence type="ECO:0000256" key="8">
    <source>
        <dbReference type="ARBA" id="ARBA00023033"/>
    </source>
</evidence>
<keyword evidence="7 9" id="KW-0408">Iron</keyword>
<keyword evidence="5 9" id="KW-0479">Metal-binding</keyword>
<comment type="pathway">
    <text evidence="2">Secondary metabolite biosynthesis.</text>
</comment>
<dbReference type="OrthoDB" id="1470350at2759"/>
<dbReference type="PROSITE" id="PS00086">
    <property type="entry name" value="CYTOCHROME_P450"/>
    <property type="match status" value="1"/>
</dbReference>
<evidence type="ECO:0000256" key="10">
    <source>
        <dbReference type="RuleBase" id="RU000461"/>
    </source>
</evidence>
<evidence type="ECO:0000313" key="12">
    <source>
        <dbReference type="Proteomes" id="UP000008370"/>
    </source>
</evidence>
<dbReference type="AlphaFoldDB" id="K5VZT9"/>
<dbReference type="InParanoid" id="K5VZT9"/>
<dbReference type="InterPro" id="IPR017972">
    <property type="entry name" value="Cyt_P450_CS"/>
</dbReference>
<keyword evidence="4 9" id="KW-0349">Heme</keyword>
<dbReference type="InterPro" id="IPR002401">
    <property type="entry name" value="Cyt_P450_E_grp-I"/>
</dbReference>
<dbReference type="SUPFAM" id="SSF48264">
    <property type="entry name" value="Cytochrome P450"/>
    <property type="match status" value="1"/>
</dbReference>
<keyword evidence="12" id="KW-1185">Reference proteome</keyword>